<organism evidence="3 4">
    <name type="scientific">Chelativorans salis</name>
    <dbReference type="NCBI Taxonomy" id="2978478"/>
    <lineage>
        <taxon>Bacteria</taxon>
        <taxon>Pseudomonadati</taxon>
        <taxon>Pseudomonadota</taxon>
        <taxon>Alphaproteobacteria</taxon>
        <taxon>Hyphomicrobiales</taxon>
        <taxon>Phyllobacteriaceae</taxon>
        <taxon>Chelativorans</taxon>
    </lineage>
</organism>
<evidence type="ECO:0000256" key="1">
    <source>
        <dbReference type="SAM" id="Phobius"/>
    </source>
</evidence>
<name>A0ABT2LUF4_9HYPH</name>
<dbReference type="Proteomes" id="UP001320831">
    <property type="component" value="Unassembled WGS sequence"/>
</dbReference>
<evidence type="ECO:0000259" key="2">
    <source>
        <dbReference type="Pfam" id="PF07331"/>
    </source>
</evidence>
<comment type="caution">
    <text evidence="3">The sequence shown here is derived from an EMBL/GenBank/DDBJ whole genome shotgun (WGS) entry which is preliminary data.</text>
</comment>
<dbReference type="EMBL" id="JAOCZP010000011">
    <property type="protein sequence ID" value="MCT7378156.1"/>
    <property type="molecule type" value="Genomic_DNA"/>
</dbReference>
<evidence type="ECO:0000313" key="4">
    <source>
        <dbReference type="Proteomes" id="UP001320831"/>
    </source>
</evidence>
<dbReference type="Pfam" id="PF07331">
    <property type="entry name" value="TctB"/>
    <property type="match status" value="1"/>
</dbReference>
<proteinExistence type="predicted"/>
<accession>A0ABT2LUF4</accession>
<feature type="transmembrane region" description="Helical" evidence="1">
    <location>
        <begin position="7"/>
        <end position="28"/>
    </location>
</feature>
<feature type="transmembrane region" description="Helical" evidence="1">
    <location>
        <begin position="48"/>
        <end position="66"/>
    </location>
</feature>
<dbReference type="RefSeq" id="WP_260906979.1">
    <property type="nucleotide sequence ID" value="NZ_JAOCZP010000011.1"/>
</dbReference>
<reference evidence="3 4" key="1">
    <citation type="submission" date="2022-09" db="EMBL/GenBank/DDBJ databases">
        <title>Chelativorans salina sp. nov., a novel slightly halophilic bacterium isolated from a saline lake sediment enrichment.</title>
        <authorList>
            <person name="Gao L."/>
            <person name="Fang B.-Z."/>
            <person name="Li W.-J."/>
        </authorList>
    </citation>
    <scope>NUCLEOTIDE SEQUENCE [LARGE SCALE GENOMIC DNA]</scope>
    <source>
        <strain evidence="3 4">EGI FJ00035</strain>
    </source>
</reference>
<feature type="domain" description="DUF1468" evidence="2">
    <location>
        <begin position="14"/>
        <end position="153"/>
    </location>
</feature>
<evidence type="ECO:0000313" key="3">
    <source>
        <dbReference type="EMBL" id="MCT7378156.1"/>
    </source>
</evidence>
<keyword evidence="1" id="KW-0812">Transmembrane</keyword>
<sequence>MQRFRDFAFDWIAWAIFAAIPAVIFWQSATSLAEQDAASGGPMENAALYPRIVASIMAVLAAALALRLVLGRVQQRSPLEARAGTRPALVATGVFTIYLIVLPYAGFHLATPVLCFLLFWLLGIGPVAALAGGIGLSLATAFVFEGLLNVVLPVGAFNIALFS</sequence>
<feature type="transmembrane region" description="Helical" evidence="1">
    <location>
        <begin position="138"/>
        <end position="162"/>
    </location>
</feature>
<keyword evidence="4" id="KW-1185">Reference proteome</keyword>
<keyword evidence="1" id="KW-0472">Membrane</keyword>
<dbReference type="InterPro" id="IPR009936">
    <property type="entry name" value="DUF1468"/>
</dbReference>
<feature type="transmembrane region" description="Helical" evidence="1">
    <location>
        <begin position="111"/>
        <end position="131"/>
    </location>
</feature>
<feature type="transmembrane region" description="Helical" evidence="1">
    <location>
        <begin position="87"/>
        <end position="105"/>
    </location>
</feature>
<keyword evidence="1" id="KW-1133">Transmembrane helix</keyword>
<protein>
    <submittedName>
        <fullName evidence="3">Tripartite tricarboxylate transporter TctB family protein</fullName>
    </submittedName>
</protein>
<gene>
    <name evidence="3" type="ORF">N5A92_24385</name>
</gene>